<feature type="compositionally biased region" description="Basic and acidic residues" evidence="1">
    <location>
        <begin position="100"/>
        <end position="109"/>
    </location>
</feature>
<evidence type="ECO:0000256" key="1">
    <source>
        <dbReference type="SAM" id="MobiDB-lite"/>
    </source>
</evidence>
<keyword evidence="2" id="KW-0472">Membrane</keyword>
<organism evidence="3 4">
    <name type="scientific">Gimibacter soli</name>
    <dbReference type="NCBI Taxonomy" id="3024400"/>
    <lineage>
        <taxon>Bacteria</taxon>
        <taxon>Pseudomonadati</taxon>
        <taxon>Pseudomonadota</taxon>
        <taxon>Alphaproteobacteria</taxon>
        <taxon>Kordiimonadales</taxon>
        <taxon>Temperatibacteraceae</taxon>
        <taxon>Gimibacter</taxon>
    </lineage>
</organism>
<dbReference type="EMBL" id="CP116805">
    <property type="protein sequence ID" value="WCL53603.1"/>
    <property type="molecule type" value="Genomic_DNA"/>
</dbReference>
<dbReference type="Proteomes" id="UP001217500">
    <property type="component" value="Chromosome"/>
</dbReference>
<dbReference type="AlphaFoldDB" id="A0AAE9XME6"/>
<feature type="region of interest" description="Disordered" evidence="1">
    <location>
        <begin position="71"/>
        <end position="109"/>
    </location>
</feature>
<accession>A0AAE9XME6</accession>
<keyword evidence="2" id="KW-0812">Transmembrane</keyword>
<keyword evidence="4" id="KW-1185">Reference proteome</keyword>
<evidence type="ECO:0000313" key="4">
    <source>
        <dbReference type="Proteomes" id="UP001217500"/>
    </source>
</evidence>
<proteinExistence type="predicted"/>
<name>A0AAE9XME6_9PROT</name>
<feature type="transmembrane region" description="Helical" evidence="2">
    <location>
        <begin position="45"/>
        <end position="63"/>
    </location>
</feature>
<evidence type="ECO:0000313" key="3">
    <source>
        <dbReference type="EMBL" id="WCL53603.1"/>
    </source>
</evidence>
<reference evidence="3" key="1">
    <citation type="submission" date="2023-01" db="EMBL/GenBank/DDBJ databases">
        <title>The genome sequence of Kordiimonadaceae bacterium 6D33.</title>
        <authorList>
            <person name="Liu Y."/>
        </authorList>
    </citation>
    <scope>NUCLEOTIDE SEQUENCE</scope>
    <source>
        <strain evidence="3">6D33</strain>
    </source>
</reference>
<dbReference type="RefSeq" id="WP_289503115.1">
    <property type="nucleotide sequence ID" value="NZ_CP116805.1"/>
</dbReference>
<protein>
    <submittedName>
        <fullName evidence="3">Uncharacterized protein</fullName>
    </submittedName>
</protein>
<gene>
    <name evidence="3" type="ORF">PH603_13775</name>
</gene>
<sequence length="109" mass="12521">MIAIFFRFILLSLPLAAVILWLRHRAKVDRTEEELEADIRRLRRMLGACVVGMLVAAIGLYVTDDRRSESHTRYFPPHMEGETLVPGRFEPVEEAEDGEKDNGERDGRP</sequence>
<keyword evidence="2" id="KW-1133">Transmembrane helix</keyword>
<evidence type="ECO:0000256" key="2">
    <source>
        <dbReference type="SAM" id="Phobius"/>
    </source>
</evidence>
<dbReference type="KEGG" id="gso:PH603_13775"/>